<evidence type="ECO:0000313" key="7">
    <source>
        <dbReference type="Proteomes" id="UP000285883"/>
    </source>
</evidence>
<name>A0A421GI93_9STRA</name>
<evidence type="ECO:0000313" key="3">
    <source>
        <dbReference type="EMBL" id="KAG2520970.1"/>
    </source>
</evidence>
<evidence type="ECO:0000313" key="2">
    <source>
        <dbReference type="EMBL" id="KAG2520004.1"/>
    </source>
</evidence>
<organism evidence="5 6">
    <name type="scientific">Phytophthora kernoviae</name>
    <dbReference type="NCBI Taxonomy" id="325452"/>
    <lineage>
        <taxon>Eukaryota</taxon>
        <taxon>Sar</taxon>
        <taxon>Stramenopiles</taxon>
        <taxon>Oomycota</taxon>
        <taxon>Peronosporomycetes</taxon>
        <taxon>Peronosporales</taxon>
        <taxon>Peronosporaceae</taxon>
        <taxon>Phytophthora</taxon>
    </lineage>
</organism>
<evidence type="ECO:0000313" key="4">
    <source>
        <dbReference type="EMBL" id="RLN37140.1"/>
    </source>
</evidence>
<dbReference type="Proteomes" id="UP000285624">
    <property type="component" value="Unassembled WGS sequence"/>
</dbReference>
<dbReference type="EMBL" id="MAYM02000637">
    <property type="protein sequence ID" value="RLN37140.1"/>
    <property type="molecule type" value="Genomic_DNA"/>
</dbReference>
<evidence type="ECO:0008006" key="8">
    <source>
        <dbReference type="Google" id="ProtNLM"/>
    </source>
</evidence>
<evidence type="ECO:0000313" key="6">
    <source>
        <dbReference type="Proteomes" id="UP000285624"/>
    </source>
</evidence>
<dbReference type="Proteomes" id="UP000792063">
    <property type="component" value="Unassembled WGS sequence"/>
</dbReference>
<dbReference type="Proteomes" id="UP000285883">
    <property type="component" value="Unassembled WGS sequence"/>
</dbReference>
<dbReference type="AlphaFoldDB" id="A0A421GI93"/>
<accession>A0A421GI93</accession>
<feature type="region of interest" description="Disordered" evidence="1">
    <location>
        <begin position="1"/>
        <end position="40"/>
    </location>
</feature>
<protein>
    <recommendedName>
        <fullName evidence="8">SBP-type domain-containing protein</fullName>
    </recommendedName>
</protein>
<sequence>MALNGNLTDKNPRELGTDQFSRKTMSTTNATADNSSNKETAALLPTEVRCSYPSKLCNNHRAVKDNGDLHKLCDFHRKKANVNQQRMQQKRRLIRQQMIERKKRFLDATQAPMEYNATTDMMEPKKPICNLSHEEVMMLEVMLFDDDEGCMSSGEGVTYQGYPAGMPMETYPAPGMPSGNMSL</sequence>
<dbReference type="EMBL" id="MBDN02000293">
    <property type="protein sequence ID" value="RLN76764.1"/>
    <property type="molecule type" value="Genomic_DNA"/>
</dbReference>
<dbReference type="EMBL" id="JPWV03000255">
    <property type="protein sequence ID" value="KAG2520004.1"/>
    <property type="molecule type" value="Genomic_DNA"/>
</dbReference>
<reference evidence="2" key="1">
    <citation type="journal article" date="2015" name="Genom Data">
        <title>Genome sequences of six Phytophthora species associated with forests in New Zealand.</title>
        <authorList>
            <person name="Studholme D.J."/>
            <person name="McDougal R.L."/>
            <person name="Sambles C."/>
            <person name="Hansen E."/>
            <person name="Hardy G."/>
            <person name="Grant M."/>
            <person name="Ganley R.J."/>
            <person name="Williams N.M."/>
        </authorList>
    </citation>
    <scope>NUCLEOTIDE SEQUENCE</scope>
    <source>
        <strain evidence="2">NZFS 2646</strain>
        <strain evidence="3">NZFS 3630</strain>
    </source>
</reference>
<reference evidence="6 7" key="2">
    <citation type="submission" date="2018-07" db="EMBL/GenBank/DDBJ databases">
        <title>Genome sequencing of oomycete isolates from Chile give support for New Zealand origin for Phytophthora kernoviae and make available the first Nothophytophthora sp. genome.</title>
        <authorList>
            <person name="Studholme D.J."/>
            <person name="Sanfuentes E."/>
            <person name="Panda P."/>
            <person name="Hill R."/>
            <person name="Sambles C."/>
            <person name="Grant M."/>
            <person name="Williams N.M."/>
            <person name="Mcdougal R.L."/>
        </authorList>
    </citation>
    <scope>NUCLEOTIDE SEQUENCE [LARGE SCALE GENOMIC DNA]</scope>
    <source>
        <strain evidence="4">Chile2</strain>
        <strain evidence="5">Chile4</strain>
    </source>
</reference>
<evidence type="ECO:0000256" key="1">
    <source>
        <dbReference type="SAM" id="MobiDB-lite"/>
    </source>
</evidence>
<comment type="caution">
    <text evidence="5">The sequence shown here is derived from an EMBL/GenBank/DDBJ whole genome shotgun (WGS) entry which is preliminary data.</text>
</comment>
<dbReference type="Proteomes" id="UP000785171">
    <property type="component" value="Unassembled WGS sequence"/>
</dbReference>
<proteinExistence type="predicted"/>
<evidence type="ECO:0000313" key="5">
    <source>
        <dbReference type="EMBL" id="RLN76764.1"/>
    </source>
</evidence>
<gene>
    <name evidence="4" type="ORF">BBI17_007262</name>
    <name evidence="5" type="ORF">BBO99_00007295</name>
    <name evidence="2" type="ORF">JM16_006910</name>
    <name evidence="3" type="ORF">JM18_006819</name>
</gene>
<dbReference type="EMBL" id="JPWU03000266">
    <property type="protein sequence ID" value="KAG2520970.1"/>
    <property type="molecule type" value="Genomic_DNA"/>
</dbReference>
<keyword evidence="6" id="KW-1185">Reference proteome</keyword>
<reference evidence="2" key="3">
    <citation type="submission" date="2020-06" db="EMBL/GenBank/DDBJ databases">
        <authorList>
            <person name="Studholme D.J."/>
        </authorList>
    </citation>
    <scope>NUCLEOTIDE SEQUENCE</scope>
    <source>
        <strain evidence="2">NZFS 2646</strain>
        <strain evidence="3">NZFS 3630</strain>
    </source>
</reference>
<feature type="compositionally biased region" description="Polar residues" evidence="1">
    <location>
        <begin position="18"/>
        <end position="39"/>
    </location>
</feature>